<proteinExistence type="predicted"/>
<sequence>MMRTRVPLVRTVLCTGSVIHVLSSRRPMNSVGNKGCPWCENRSRELSESSNDVMLSFLPTSTFETELQRKNELDNFSKNYTNSLFTA</sequence>
<comment type="caution">
    <text evidence="1">The sequence shown here is derived from an EMBL/GenBank/DDBJ whole genome shotgun (WGS) entry which is preliminary data.</text>
</comment>
<organism evidence="1 2">
    <name type="scientific">Dreissena polymorpha</name>
    <name type="common">Zebra mussel</name>
    <name type="synonym">Mytilus polymorpha</name>
    <dbReference type="NCBI Taxonomy" id="45954"/>
    <lineage>
        <taxon>Eukaryota</taxon>
        <taxon>Metazoa</taxon>
        <taxon>Spiralia</taxon>
        <taxon>Lophotrochozoa</taxon>
        <taxon>Mollusca</taxon>
        <taxon>Bivalvia</taxon>
        <taxon>Autobranchia</taxon>
        <taxon>Heteroconchia</taxon>
        <taxon>Euheterodonta</taxon>
        <taxon>Imparidentia</taxon>
        <taxon>Neoheterodontei</taxon>
        <taxon>Myida</taxon>
        <taxon>Dreissenoidea</taxon>
        <taxon>Dreissenidae</taxon>
        <taxon>Dreissena</taxon>
    </lineage>
</organism>
<name>A0A9D4HM68_DREPO</name>
<keyword evidence="2" id="KW-1185">Reference proteome</keyword>
<reference evidence="1" key="1">
    <citation type="journal article" date="2019" name="bioRxiv">
        <title>The Genome of the Zebra Mussel, Dreissena polymorpha: A Resource for Invasive Species Research.</title>
        <authorList>
            <person name="McCartney M.A."/>
            <person name="Auch B."/>
            <person name="Kono T."/>
            <person name="Mallez S."/>
            <person name="Zhang Y."/>
            <person name="Obille A."/>
            <person name="Becker A."/>
            <person name="Abrahante J.E."/>
            <person name="Garbe J."/>
            <person name="Badalamenti J.P."/>
            <person name="Herman A."/>
            <person name="Mangelson H."/>
            <person name="Liachko I."/>
            <person name="Sullivan S."/>
            <person name="Sone E.D."/>
            <person name="Koren S."/>
            <person name="Silverstein K.A.T."/>
            <person name="Beckman K.B."/>
            <person name="Gohl D.M."/>
        </authorList>
    </citation>
    <scope>NUCLEOTIDE SEQUENCE</scope>
    <source>
        <strain evidence="1">Duluth1</strain>
        <tissue evidence="1">Whole animal</tissue>
    </source>
</reference>
<protein>
    <submittedName>
        <fullName evidence="1">Uncharacterized protein</fullName>
    </submittedName>
</protein>
<gene>
    <name evidence="1" type="ORF">DPMN_064480</name>
</gene>
<accession>A0A9D4HM68</accession>
<dbReference type="AlphaFoldDB" id="A0A9D4HM68"/>
<dbReference type="EMBL" id="JAIWYP010000013">
    <property type="protein sequence ID" value="KAH3721551.1"/>
    <property type="molecule type" value="Genomic_DNA"/>
</dbReference>
<evidence type="ECO:0000313" key="1">
    <source>
        <dbReference type="EMBL" id="KAH3721551.1"/>
    </source>
</evidence>
<reference evidence="1" key="2">
    <citation type="submission" date="2020-11" db="EMBL/GenBank/DDBJ databases">
        <authorList>
            <person name="McCartney M.A."/>
            <person name="Auch B."/>
            <person name="Kono T."/>
            <person name="Mallez S."/>
            <person name="Becker A."/>
            <person name="Gohl D.M."/>
            <person name="Silverstein K.A.T."/>
            <person name="Koren S."/>
            <person name="Bechman K.B."/>
            <person name="Herman A."/>
            <person name="Abrahante J.E."/>
            <person name="Garbe J."/>
        </authorList>
    </citation>
    <scope>NUCLEOTIDE SEQUENCE</scope>
    <source>
        <strain evidence="1">Duluth1</strain>
        <tissue evidence="1">Whole animal</tissue>
    </source>
</reference>
<evidence type="ECO:0000313" key="2">
    <source>
        <dbReference type="Proteomes" id="UP000828390"/>
    </source>
</evidence>
<dbReference type="Proteomes" id="UP000828390">
    <property type="component" value="Unassembled WGS sequence"/>
</dbReference>